<dbReference type="EMBL" id="JADIKD010000011">
    <property type="protein sequence ID" value="MFK2918224.1"/>
    <property type="molecule type" value="Genomic_DNA"/>
</dbReference>
<dbReference type="Pfam" id="PF13692">
    <property type="entry name" value="Glyco_trans_1_4"/>
    <property type="match status" value="1"/>
</dbReference>
<evidence type="ECO:0000313" key="2">
    <source>
        <dbReference type="Proteomes" id="UP001620408"/>
    </source>
</evidence>
<organism evidence="1 2">
    <name type="scientific">Dyella koreensis</name>
    <dbReference type="NCBI Taxonomy" id="311235"/>
    <lineage>
        <taxon>Bacteria</taxon>
        <taxon>Pseudomonadati</taxon>
        <taxon>Pseudomonadota</taxon>
        <taxon>Gammaproteobacteria</taxon>
        <taxon>Lysobacterales</taxon>
        <taxon>Rhodanobacteraceae</taxon>
        <taxon>Dyella</taxon>
    </lineage>
</organism>
<dbReference type="PANTHER" id="PTHR45947:SF3">
    <property type="entry name" value="SULFOQUINOVOSYL TRANSFERASE SQD2"/>
    <property type="match status" value="1"/>
</dbReference>
<dbReference type="InterPro" id="IPR050194">
    <property type="entry name" value="Glycosyltransferase_grp1"/>
</dbReference>
<sequence>MSVLFVGKRFYTNRDALREQFGRIYQLPVHWAHNGMRTKLWLLDYHTREIHSLRDGRLEIVSTPLLGWAALRQWGIEAFTSQKPQVVVASGDCYIGLVAYRLARRLRARFVFDVYDKYDEFAGYKRLPGFDLFAYLLDRSDSRLFASQPLMDRVGHRAGDDFIVPNGVDLKRFRPLNMQESRKLLGFPLEVIFIGYFGSMEPDRGVDDLIAAVQELRGEGMAIELLLGGRVRPDMDLRQPGIRYVGNVPFEHMPTMLACCDLLSVPYRRSAIMDAGASNKIAEAIACGRPLVATRTPNLIDNFPLQAAQLRSVLAEPSDIADLRRVIREQLARRITVDLPKGMDWPGIAATLAADLSLKSDQSSDEGVGQ</sequence>
<proteinExistence type="predicted"/>
<keyword evidence="2" id="KW-1185">Reference proteome</keyword>
<name>A0ABW8K5P7_9GAMM</name>
<accession>A0ABW8K5P7</accession>
<dbReference type="Proteomes" id="UP001620408">
    <property type="component" value="Unassembled WGS sequence"/>
</dbReference>
<protein>
    <submittedName>
        <fullName evidence="1">Glycosyltransferase family 4 protein</fullName>
    </submittedName>
</protein>
<dbReference type="PANTHER" id="PTHR45947">
    <property type="entry name" value="SULFOQUINOVOSYL TRANSFERASE SQD2"/>
    <property type="match status" value="1"/>
</dbReference>
<gene>
    <name evidence="1" type="ORF">ISS97_13210</name>
</gene>
<dbReference type="Gene3D" id="3.40.50.2000">
    <property type="entry name" value="Glycogen Phosphorylase B"/>
    <property type="match status" value="2"/>
</dbReference>
<dbReference type="RefSeq" id="WP_379983974.1">
    <property type="nucleotide sequence ID" value="NZ_JADIKD010000011.1"/>
</dbReference>
<dbReference type="CDD" id="cd03801">
    <property type="entry name" value="GT4_PimA-like"/>
    <property type="match status" value="1"/>
</dbReference>
<dbReference type="SUPFAM" id="SSF53756">
    <property type="entry name" value="UDP-Glycosyltransferase/glycogen phosphorylase"/>
    <property type="match status" value="1"/>
</dbReference>
<evidence type="ECO:0000313" key="1">
    <source>
        <dbReference type="EMBL" id="MFK2918224.1"/>
    </source>
</evidence>
<comment type="caution">
    <text evidence="1">The sequence shown here is derived from an EMBL/GenBank/DDBJ whole genome shotgun (WGS) entry which is preliminary data.</text>
</comment>
<reference evidence="1 2" key="1">
    <citation type="submission" date="2020-10" db="EMBL/GenBank/DDBJ databases">
        <title>Phylogeny of dyella-like bacteria.</title>
        <authorList>
            <person name="Fu J."/>
        </authorList>
    </citation>
    <scope>NUCLEOTIDE SEQUENCE [LARGE SCALE GENOMIC DNA]</scope>
    <source>
        <strain evidence="1 2">BB4</strain>
    </source>
</reference>